<proteinExistence type="predicted"/>
<organism evidence="2 3">
    <name type="scientific">Eragrostis curvula</name>
    <name type="common">weeping love grass</name>
    <dbReference type="NCBI Taxonomy" id="38414"/>
    <lineage>
        <taxon>Eukaryota</taxon>
        <taxon>Viridiplantae</taxon>
        <taxon>Streptophyta</taxon>
        <taxon>Embryophyta</taxon>
        <taxon>Tracheophyta</taxon>
        <taxon>Spermatophyta</taxon>
        <taxon>Magnoliopsida</taxon>
        <taxon>Liliopsida</taxon>
        <taxon>Poales</taxon>
        <taxon>Poaceae</taxon>
        <taxon>PACMAD clade</taxon>
        <taxon>Chloridoideae</taxon>
        <taxon>Eragrostideae</taxon>
        <taxon>Eragrostidinae</taxon>
        <taxon>Eragrostis</taxon>
    </lineage>
</organism>
<sequence>MASTITISLHYVTLFLLLAQITHSAPIPKTKNHTDLSTYIVHADYLAKPAHFAKLEHWYSSVIATHSPREAASSSRILYVYDTVMHSTECREHPTRATTSP</sequence>
<evidence type="ECO:0008006" key="4">
    <source>
        <dbReference type="Google" id="ProtNLM"/>
    </source>
</evidence>
<dbReference type="Gene3D" id="3.30.70.80">
    <property type="entry name" value="Peptidase S8 propeptide/proteinase inhibitor I9"/>
    <property type="match status" value="1"/>
</dbReference>
<protein>
    <recommendedName>
        <fullName evidence="4">Inhibitor I9 domain-containing protein</fullName>
    </recommendedName>
</protein>
<keyword evidence="3" id="KW-1185">Reference proteome</keyword>
<dbReference type="Gramene" id="TVU01262">
    <property type="protein sequence ID" value="TVU01262"/>
    <property type="gene ID" value="EJB05_53301"/>
</dbReference>
<keyword evidence="1" id="KW-0732">Signal</keyword>
<comment type="caution">
    <text evidence="2">The sequence shown here is derived from an EMBL/GenBank/DDBJ whole genome shotgun (WGS) entry which is preliminary data.</text>
</comment>
<feature type="chain" id="PRO_5023934722" description="Inhibitor I9 domain-containing protein" evidence="1">
    <location>
        <begin position="25"/>
        <end position="101"/>
    </location>
</feature>
<evidence type="ECO:0000256" key="1">
    <source>
        <dbReference type="SAM" id="SignalP"/>
    </source>
</evidence>
<accession>A0A5J9SQE7</accession>
<evidence type="ECO:0000313" key="2">
    <source>
        <dbReference type="EMBL" id="TVU01262.1"/>
    </source>
</evidence>
<dbReference type="AlphaFoldDB" id="A0A5J9SQE7"/>
<dbReference type="EMBL" id="RWGY01000469">
    <property type="protein sequence ID" value="TVU01262.1"/>
    <property type="molecule type" value="Genomic_DNA"/>
</dbReference>
<gene>
    <name evidence="2" type="ORF">EJB05_53301</name>
</gene>
<dbReference type="OrthoDB" id="10542362at2759"/>
<dbReference type="InterPro" id="IPR037045">
    <property type="entry name" value="S8pro/Inhibitor_I9_sf"/>
</dbReference>
<feature type="non-terminal residue" evidence="2">
    <location>
        <position position="1"/>
    </location>
</feature>
<reference evidence="2 3" key="1">
    <citation type="journal article" date="2019" name="Sci. Rep.">
        <title>A high-quality genome of Eragrostis curvula grass provides insights into Poaceae evolution and supports new strategies to enhance forage quality.</title>
        <authorList>
            <person name="Carballo J."/>
            <person name="Santos B.A.C.M."/>
            <person name="Zappacosta D."/>
            <person name="Garbus I."/>
            <person name="Selva J.P."/>
            <person name="Gallo C.A."/>
            <person name="Diaz A."/>
            <person name="Albertini E."/>
            <person name="Caccamo M."/>
            <person name="Echenique V."/>
        </authorList>
    </citation>
    <scope>NUCLEOTIDE SEQUENCE [LARGE SCALE GENOMIC DNA]</scope>
    <source>
        <strain evidence="3">cv. Victoria</strain>
        <tissue evidence="2">Leaf</tissue>
    </source>
</reference>
<dbReference type="Proteomes" id="UP000324897">
    <property type="component" value="Unassembled WGS sequence"/>
</dbReference>
<feature type="signal peptide" evidence="1">
    <location>
        <begin position="1"/>
        <end position="24"/>
    </location>
</feature>
<name>A0A5J9SQE7_9POAL</name>
<evidence type="ECO:0000313" key="3">
    <source>
        <dbReference type="Proteomes" id="UP000324897"/>
    </source>
</evidence>